<dbReference type="GO" id="GO:0005524">
    <property type="term" value="F:ATP binding"/>
    <property type="evidence" value="ECO:0007669"/>
    <property type="project" value="InterPro"/>
</dbReference>
<accession>A0A1Y3AQT1</accession>
<protein>
    <submittedName>
        <fullName evidence="3">Uncharacterized protein</fullName>
    </submittedName>
</protein>
<sequence>MRNGSREQEQELLKKSPIPITIRQLEAIVRISESLAKMQLQPFVNETHVDEALRLFRVSTLAAAMSGDLSGAEGFTTEEEHEKLIRIEKQIKRRFPVGTQISEQSIIQDLVKQNFGPQLVSKVIYCMIRKGELQPRMQRKMLYRLK</sequence>
<dbReference type="PANTHER" id="PTHR11630:SF42">
    <property type="entry name" value="DNA REPLICATION LICENSING FACTOR MCM5"/>
    <property type="match status" value="1"/>
</dbReference>
<reference evidence="3 4" key="1">
    <citation type="submission" date="2017-03" db="EMBL/GenBank/DDBJ databases">
        <title>Genome Survey of Euroglyphus maynei.</title>
        <authorList>
            <person name="Arlian L.G."/>
            <person name="Morgan M.S."/>
            <person name="Rider S.D."/>
        </authorList>
    </citation>
    <scope>NUCLEOTIDE SEQUENCE [LARGE SCALE GENOMIC DNA]</scope>
    <source>
        <strain evidence="3">Arlian Lab</strain>
        <tissue evidence="3">Whole body</tissue>
    </source>
</reference>
<dbReference type="InterPro" id="IPR041562">
    <property type="entry name" value="MCM_lid"/>
</dbReference>
<dbReference type="InterPro" id="IPR031327">
    <property type="entry name" value="MCM"/>
</dbReference>
<dbReference type="Pfam" id="PF17855">
    <property type="entry name" value="MCM_lid"/>
    <property type="match status" value="1"/>
</dbReference>
<evidence type="ECO:0000313" key="4">
    <source>
        <dbReference type="Proteomes" id="UP000194236"/>
    </source>
</evidence>
<dbReference type="GO" id="GO:0006270">
    <property type="term" value="P:DNA replication initiation"/>
    <property type="evidence" value="ECO:0007669"/>
    <property type="project" value="TreeGrafter"/>
</dbReference>
<dbReference type="Pfam" id="PF21933">
    <property type="entry name" value="MCM5_C"/>
    <property type="match status" value="1"/>
</dbReference>
<dbReference type="GO" id="GO:0042555">
    <property type="term" value="C:MCM complex"/>
    <property type="evidence" value="ECO:0007669"/>
    <property type="project" value="TreeGrafter"/>
</dbReference>
<dbReference type="GO" id="GO:0000727">
    <property type="term" value="P:double-strand break repair via break-induced replication"/>
    <property type="evidence" value="ECO:0007669"/>
    <property type="project" value="TreeGrafter"/>
</dbReference>
<evidence type="ECO:0000313" key="3">
    <source>
        <dbReference type="EMBL" id="OTF70228.1"/>
    </source>
</evidence>
<dbReference type="EMBL" id="MUJZ01066634">
    <property type="protein sequence ID" value="OTF70228.1"/>
    <property type="molecule type" value="Genomic_DNA"/>
</dbReference>
<name>A0A1Y3AQT1_EURMA</name>
<feature type="domain" description="MCM AAA-lid" evidence="1">
    <location>
        <begin position="6"/>
        <end position="59"/>
    </location>
</feature>
<comment type="caution">
    <text evidence="3">The sequence shown here is derived from an EMBL/GenBank/DDBJ whole genome shotgun (WGS) entry which is preliminary data.</text>
</comment>
<feature type="domain" description="MCM5 C-terminal" evidence="2">
    <location>
        <begin position="86"/>
        <end position="144"/>
    </location>
</feature>
<dbReference type="GO" id="GO:0005634">
    <property type="term" value="C:nucleus"/>
    <property type="evidence" value="ECO:0007669"/>
    <property type="project" value="TreeGrafter"/>
</dbReference>
<dbReference type="PANTHER" id="PTHR11630">
    <property type="entry name" value="DNA REPLICATION LICENSING FACTOR MCM FAMILY MEMBER"/>
    <property type="match status" value="1"/>
</dbReference>
<dbReference type="GO" id="GO:0017116">
    <property type="term" value="F:single-stranded DNA helicase activity"/>
    <property type="evidence" value="ECO:0007669"/>
    <property type="project" value="TreeGrafter"/>
</dbReference>
<gene>
    <name evidence="3" type="ORF">BLA29_012520</name>
</gene>
<evidence type="ECO:0000259" key="2">
    <source>
        <dbReference type="Pfam" id="PF21933"/>
    </source>
</evidence>
<dbReference type="OrthoDB" id="10036721at2759"/>
<keyword evidence="4" id="KW-1185">Reference proteome</keyword>
<dbReference type="AlphaFoldDB" id="A0A1Y3AQT1"/>
<dbReference type="Gene3D" id="3.40.50.300">
    <property type="entry name" value="P-loop containing nucleotide triphosphate hydrolases"/>
    <property type="match status" value="1"/>
</dbReference>
<organism evidence="3 4">
    <name type="scientific">Euroglyphus maynei</name>
    <name type="common">Mayne's house dust mite</name>
    <dbReference type="NCBI Taxonomy" id="6958"/>
    <lineage>
        <taxon>Eukaryota</taxon>
        <taxon>Metazoa</taxon>
        <taxon>Ecdysozoa</taxon>
        <taxon>Arthropoda</taxon>
        <taxon>Chelicerata</taxon>
        <taxon>Arachnida</taxon>
        <taxon>Acari</taxon>
        <taxon>Acariformes</taxon>
        <taxon>Sarcoptiformes</taxon>
        <taxon>Astigmata</taxon>
        <taxon>Psoroptidia</taxon>
        <taxon>Analgoidea</taxon>
        <taxon>Pyroglyphidae</taxon>
        <taxon>Pyroglyphinae</taxon>
        <taxon>Euroglyphus</taxon>
    </lineage>
</organism>
<proteinExistence type="predicted"/>
<evidence type="ECO:0000259" key="1">
    <source>
        <dbReference type="Pfam" id="PF17855"/>
    </source>
</evidence>
<dbReference type="InterPro" id="IPR027417">
    <property type="entry name" value="P-loop_NTPase"/>
</dbReference>
<dbReference type="Proteomes" id="UP000194236">
    <property type="component" value="Unassembled WGS sequence"/>
</dbReference>
<dbReference type="GO" id="GO:0043138">
    <property type="term" value="F:3'-5' DNA helicase activity"/>
    <property type="evidence" value="ECO:0007669"/>
    <property type="project" value="TreeGrafter"/>
</dbReference>
<dbReference type="InterPro" id="IPR054125">
    <property type="entry name" value="MCM5_C"/>
</dbReference>
<dbReference type="GO" id="GO:0003697">
    <property type="term" value="F:single-stranded DNA binding"/>
    <property type="evidence" value="ECO:0007669"/>
    <property type="project" value="TreeGrafter"/>
</dbReference>